<dbReference type="PROSITE" id="PS50853">
    <property type="entry name" value="FN3"/>
    <property type="match status" value="1"/>
</dbReference>
<dbReference type="SUPFAM" id="SSF49265">
    <property type="entry name" value="Fibronectin type III"/>
    <property type="match status" value="1"/>
</dbReference>
<evidence type="ECO:0000313" key="3">
    <source>
        <dbReference type="EMBL" id="SUZ49210.1"/>
    </source>
</evidence>
<proteinExistence type="predicted"/>
<dbReference type="Gene3D" id="2.120.10.30">
    <property type="entry name" value="TolB, C-terminal domain"/>
    <property type="match status" value="1"/>
</dbReference>
<sequence length="400" mass="44815">MSCSDREPLNPLDPDNPNTEGKPTGLHLLPIQKAVQIAWDPVDVTGLAHYSVFRENTGETSTLLANVSAELTSYLDTSVHYYESYTYRVQVQTKTYTSPLSESATITMGPYSIYVADFWDSSIRIVSWDGNYTIASYPVFSPRDICLRTMDNRFCIADYYDKKLRLLTPDLKDMESVDLPDYPLDLDVDQDQGVVYIATRSGLLISVNSNQEIAAEHSLGMDLNWNTQLSFDPQARGCWVSVPDSNLVLYIAADSSTNNIKIFDGFHYPTAIQAAGAAWVADSTGLYKITHQGELDTILVNMLVTDVAMDTIGNRCYFSGYNRTEQSWQAGNIDMHTFTKTIMLDGEKSHLYNIFPIPDEQTGGLLVQQAYTWQLLRYDGQGTLIGESAGFNSRLSFQIY</sequence>
<reference evidence="3" key="1">
    <citation type="submission" date="2018-05" db="EMBL/GenBank/DDBJ databases">
        <authorList>
            <person name="Lanie J.A."/>
            <person name="Ng W.-L."/>
            <person name="Kazmierczak K.M."/>
            <person name="Andrzejewski T.M."/>
            <person name="Davidsen T.M."/>
            <person name="Wayne K.J."/>
            <person name="Tettelin H."/>
            <person name="Glass J.I."/>
            <person name="Rusch D."/>
            <person name="Podicherti R."/>
            <person name="Tsui H.-C.T."/>
            <person name="Winkler M.E."/>
        </authorList>
    </citation>
    <scope>NUCLEOTIDE SEQUENCE</scope>
</reference>
<dbReference type="CDD" id="cd00063">
    <property type="entry name" value="FN3"/>
    <property type="match status" value="1"/>
</dbReference>
<protein>
    <recommendedName>
        <fullName evidence="2">Fibronectin type-III domain-containing protein</fullName>
    </recommendedName>
</protein>
<feature type="region of interest" description="Disordered" evidence="1">
    <location>
        <begin position="1"/>
        <end position="25"/>
    </location>
</feature>
<accession>A0A381N3L2</accession>
<feature type="domain" description="Fibronectin type-III" evidence="2">
    <location>
        <begin position="22"/>
        <end position="111"/>
    </location>
</feature>
<dbReference type="InterPro" id="IPR011042">
    <property type="entry name" value="6-blade_b-propeller_TolB-like"/>
</dbReference>
<dbReference type="Gene3D" id="2.60.40.10">
    <property type="entry name" value="Immunoglobulins"/>
    <property type="match status" value="1"/>
</dbReference>
<organism evidence="3">
    <name type="scientific">marine metagenome</name>
    <dbReference type="NCBI Taxonomy" id="408172"/>
    <lineage>
        <taxon>unclassified sequences</taxon>
        <taxon>metagenomes</taxon>
        <taxon>ecological metagenomes</taxon>
    </lineage>
</organism>
<dbReference type="InterPro" id="IPR036116">
    <property type="entry name" value="FN3_sf"/>
</dbReference>
<gene>
    <name evidence="3" type="ORF">METZ01_LOCUS2064</name>
</gene>
<dbReference type="InterPro" id="IPR013783">
    <property type="entry name" value="Ig-like_fold"/>
</dbReference>
<dbReference type="InterPro" id="IPR003961">
    <property type="entry name" value="FN3_dom"/>
</dbReference>
<evidence type="ECO:0000256" key="1">
    <source>
        <dbReference type="SAM" id="MobiDB-lite"/>
    </source>
</evidence>
<dbReference type="SUPFAM" id="SSF75011">
    <property type="entry name" value="3-carboxy-cis,cis-mucoante lactonizing enzyme"/>
    <property type="match status" value="1"/>
</dbReference>
<evidence type="ECO:0000259" key="2">
    <source>
        <dbReference type="PROSITE" id="PS50853"/>
    </source>
</evidence>
<dbReference type="EMBL" id="UINC01000109">
    <property type="protein sequence ID" value="SUZ49210.1"/>
    <property type="molecule type" value="Genomic_DNA"/>
</dbReference>
<name>A0A381N3L2_9ZZZZ</name>
<dbReference type="AlphaFoldDB" id="A0A381N3L2"/>
<feature type="compositionally biased region" description="Low complexity" evidence="1">
    <location>
        <begin position="9"/>
        <end position="18"/>
    </location>
</feature>